<feature type="transmembrane region" description="Helical" evidence="1">
    <location>
        <begin position="30"/>
        <end position="47"/>
    </location>
</feature>
<keyword evidence="3" id="KW-1185">Reference proteome</keyword>
<sequence length="70" mass="8720">MKFLAMKTVHVDDVEREMYKKVKQDIKKKIPYLFLFFFMFISFVFIIFSFLRFFFKFSSCNVFLLILFFI</sequence>
<dbReference type="EMBL" id="MNCJ02000330">
    <property type="protein sequence ID" value="KAF5763805.1"/>
    <property type="molecule type" value="Genomic_DNA"/>
</dbReference>
<name>A0A9K3DZ39_HELAN</name>
<gene>
    <name evidence="2" type="ORF">HanXRQr2_Chr15g0684701</name>
</gene>
<accession>A0A9K3DZ39</accession>
<evidence type="ECO:0000256" key="1">
    <source>
        <dbReference type="SAM" id="Phobius"/>
    </source>
</evidence>
<comment type="caution">
    <text evidence="2">The sequence shown here is derived from an EMBL/GenBank/DDBJ whole genome shotgun (WGS) entry which is preliminary data.</text>
</comment>
<proteinExistence type="predicted"/>
<dbReference type="Gramene" id="mRNA:HanXRQr2_Chr15g0684701">
    <property type="protein sequence ID" value="CDS:HanXRQr2_Chr15g0684701.1"/>
    <property type="gene ID" value="HanXRQr2_Chr15g0684701"/>
</dbReference>
<reference evidence="2" key="1">
    <citation type="journal article" date="2017" name="Nature">
        <title>The sunflower genome provides insights into oil metabolism, flowering and Asterid evolution.</title>
        <authorList>
            <person name="Badouin H."/>
            <person name="Gouzy J."/>
            <person name="Grassa C.J."/>
            <person name="Murat F."/>
            <person name="Staton S.E."/>
            <person name="Cottret L."/>
            <person name="Lelandais-Briere C."/>
            <person name="Owens G.L."/>
            <person name="Carrere S."/>
            <person name="Mayjonade B."/>
            <person name="Legrand L."/>
            <person name="Gill N."/>
            <person name="Kane N.C."/>
            <person name="Bowers J.E."/>
            <person name="Hubner S."/>
            <person name="Bellec A."/>
            <person name="Berard A."/>
            <person name="Berges H."/>
            <person name="Blanchet N."/>
            <person name="Boniface M.C."/>
            <person name="Brunel D."/>
            <person name="Catrice O."/>
            <person name="Chaidir N."/>
            <person name="Claudel C."/>
            <person name="Donnadieu C."/>
            <person name="Faraut T."/>
            <person name="Fievet G."/>
            <person name="Helmstetter N."/>
            <person name="King M."/>
            <person name="Knapp S.J."/>
            <person name="Lai Z."/>
            <person name="Le Paslier M.C."/>
            <person name="Lippi Y."/>
            <person name="Lorenzon L."/>
            <person name="Mandel J.R."/>
            <person name="Marage G."/>
            <person name="Marchand G."/>
            <person name="Marquand E."/>
            <person name="Bret-Mestries E."/>
            <person name="Morien E."/>
            <person name="Nambeesan S."/>
            <person name="Nguyen T."/>
            <person name="Pegot-Espagnet P."/>
            <person name="Pouilly N."/>
            <person name="Raftis F."/>
            <person name="Sallet E."/>
            <person name="Schiex T."/>
            <person name="Thomas J."/>
            <person name="Vandecasteele C."/>
            <person name="Vares D."/>
            <person name="Vear F."/>
            <person name="Vautrin S."/>
            <person name="Crespi M."/>
            <person name="Mangin B."/>
            <person name="Burke J.M."/>
            <person name="Salse J."/>
            <person name="Munos S."/>
            <person name="Vincourt P."/>
            <person name="Rieseberg L.H."/>
            <person name="Langlade N.B."/>
        </authorList>
    </citation>
    <scope>NUCLEOTIDE SEQUENCE</scope>
    <source>
        <tissue evidence="2">Leaves</tissue>
    </source>
</reference>
<reference evidence="2" key="2">
    <citation type="submission" date="2020-06" db="EMBL/GenBank/DDBJ databases">
        <title>Helianthus annuus Genome sequencing and assembly Release 2.</title>
        <authorList>
            <person name="Gouzy J."/>
            <person name="Langlade N."/>
            <person name="Munos S."/>
        </authorList>
    </citation>
    <scope>NUCLEOTIDE SEQUENCE</scope>
    <source>
        <tissue evidence="2">Leaves</tissue>
    </source>
</reference>
<dbReference type="Proteomes" id="UP000215914">
    <property type="component" value="Unassembled WGS sequence"/>
</dbReference>
<protein>
    <submittedName>
        <fullName evidence="2">Uncharacterized protein</fullName>
    </submittedName>
</protein>
<organism evidence="2 3">
    <name type="scientific">Helianthus annuus</name>
    <name type="common">Common sunflower</name>
    <dbReference type="NCBI Taxonomy" id="4232"/>
    <lineage>
        <taxon>Eukaryota</taxon>
        <taxon>Viridiplantae</taxon>
        <taxon>Streptophyta</taxon>
        <taxon>Embryophyta</taxon>
        <taxon>Tracheophyta</taxon>
        <taxon>Spermatophyta</taxon>
        <taxon>Magnoliopsida</taxon>
        <taxon>eudicotyledons</taxon>
        <taxon>Gunneridae</taxon>
        <taxon>Pentapetalae</taxon>
        <taxon>asterids</taxon>
        <taxon>campanulids</taxon>
        <taxon>Asterales</taxon>
        <taxon>Asteraceae</taxon>
        <taxon>Asteroideae</taxon>
        <taxon>Heliantheae alliance</taxon>
        <taxon>Heliantheae</taxon>
        <taxon>Helianthus</taxon>
    </lineage>
</organism>
<keyword evidence="1" id="KW-1133">Transmembrane helix</keyword>
<dbReference type="AlphaFoldDB" id="A0A9K3DZ39"/>
<evidence type="ECO:0000313" key="2">
    <source>
        <dbReference type="EMBL" id="KAF5763805.1"/>
    </source>
</evidence>
<keyword evidence="1" id="KW-0812">Transmembrane</keyword>
<keyword evidence="1" id="KW-0472">Membrane</keyword>
<evidence type="ECO:0000313" key="3">
    <source>
        <dbReference type="Proteomes" id="UP000215914"/>
    </source>
</evidence>